<reference evidence="2" key="1">
    <citation type="submission" date="2023-06" db="EMBL/GenBank/DDBJ databases">
        <title>Genome-scale phylogeny and comparative genomics of the fungal order Sordariales.</title>
        <authorList>
            <consortium name="Lawrence Berkeley National Laboratory"/>
            <person name="Hensen N."/>
            <person name="Bonometti L."/>
            <person name="Westerberg I."/>
            <person name="Brannstrom I.O."/>
            <person name="Guillou S."/>
            <person name="Cros-Aarteil S."/>
            <person name="Calhoun S."/>
            <person name="Haridas S."/>
            <person name="Kuo A."/>
            <person name="Mondo S."/>
            <person name="Pangilinan J."/>
            <person name="Riley R."/>
            <person name="Labutti K."/>
            <person name="Andreopoulos B."/>
            <person name="Lipzen A."/>
            <person name="Chen C."/>
            <person name="Yanf M."/>
            <person name="Daum C."/>
            <person name="Ng V."/>
            <person name="Clum A."/>
            <person name="Steindorff A."/>
            <person name="Ohm R."/>
            <person name="Martin F."/>
            <person name="Silar P."/>
            <person name="Natvig D."/>
            <person name="Lalanne C."/>
            <person name="Gautier V."/>
            <person name="Ament-Velasquez S.L."/>
            <person name="Kruys A."/>
            <person name="Hutchinson M.I."/>
            <person name="Powell A.J."/>
            <person name="Barry K."/>
            <person name="Miller A.N."/>
            <person name="Grigoriev I.V."/>
            <person name="Debuchy R."/>
            <person name="Gladieux P."/>
            <person name="Thoren M.H."/>
            <person name="Johannesson H."/>
        </authorList>
    </citation>
    <scope>NUCLEOTIDE SEQUENCE</scope>
    <source>
        <strain evidence="2">SMH2532-1</strain>
    </source>
</reference>
<evidence type="ECO:0000313" key="2">
    <source>
        <dbReference type="EMBL" id="KAK0641705.1"/>
    </source>
</evidence>
<gene>
    <name evidence="2" type="ORF">B0T16DRAFT_461742</name>
</gene>
<keyword evidence="3" id="KW-1185">Reference proteome</keyword>
<feature type="region of interest" description="Disordered" evidence="1">
    <location>
        <begin position="28"/>
        <end position="49"/>
    </location>
</feature>
<organism evidence="2 3">
    <name type="scientific">Cercophora newfieldiana</name>
    <dbReference type="NCBI Taxonomy" id="92897"/>
    <lineage>
        <taxon>Eukaryota</taxon>
        <taxon>Fungi</taxon>
        <taxon>Dikarya</taxon>
        <taxon>Ascomycota</taxon>
        <taxon>Pezizomycotina</taxon>
        <taxon>Sordariomycetes</taxon>
        <taxon>Sordariomycetidae</taxon>
        <taxon>Sordariales</taxon>
        <taxon>Lasiosphaeriaceae</taxon>
        <taxon>Cercophora</taxon>
    </lineage>
</organism>
<dbReference type="AlphaFoldDB" id="A0AA40CKE4"/>
<evidence type="ECO:0000313" key="3">
    <source>
        <dbReference type="Proteomes" id="UP001174936"/>
    </source>
</evidence>
<proteinExistence type="predicted"/>
<sequence>MNLLHPAFPERPAPATFAFAFAATSPMPSSGHNTANHGKPEKKPSGSFYSLEIGNATLSTSQAHQRPVHARMAQGTLAFHPPPPPSNQLIRAANSLATHVPSHDLKDLVQGVAETNKNKWPSEVALNGLSLSATKDTGTLANAAAIWQLEDWVSHNETQLDALTESLDVLDFAIEMAMDNAATPERAQRNRDRLEQFEQFEQEKLTRYAQRDAQWLNWLPVAPPSRQRRSRRRSPRRARRTRMRWRCSG</sequence>
<accession>A0AA40CKE4</accession>
<name>A0AA40CKE4_9PEZI</name>
<comment type="caution">
    <text evidence="2">The sequence shown here is derived from an EMBL/GenBank/DDBJ whole genome shotgun (WGS) entry which is preliminary data.</text>
</comment>
<protein>
    <submittedName>
        <fullName evidence="2">Uncharacterized protein</fullName>
    </submittedName>
</protein>
<dbReference type="Proteomes" id="UP001174936">
    <property type="component" value="Unassembled WGS sequence"/>
</dbReference>
<dbReference type="EMBL" id="JAULSV010000006">
    <property type="protein sequence ID" value="KAK0641705.1"/>
    <property type="molecule type" value="Genomic_DNA"/>
</dbReference>
<evidence type="ECO:0000256" key="1">
    <source>
        <dbReference type="SAM" id="MobiDB-lite"/>
    </source>
</evidence>